<feature type="domain" description="3-hydroxyacyl-CoA dehydrogenase NAD binding" evidence="6">
    <location>
        <begin position="3"/>
        <end position="179"/>
    </location>
</feature>
<evidence type="ECO:0000256" key="1">
    <source>
        <dbReference type="ARBA" id="ARBA00005086"/>
    </source>
</evidence>
<dbReference type="Proteomes" id="UP001301728">
    <property type="component" value="Unassembled WGS sequence"/>
</dbReference>
<dbReference type="Pfam" id="PF01037">
    <property type="entry name" value="AsnC_trans_reg"/>
    <property type="match status" value="1"/>
</dbReference>
<dbReference type="SUPFAM" id="SSF54909">
    <property type="entry name" value="Dimeric alpha+beta barrel"/>
    <property type="match status" value="1"/>
</dbReference>
<dbReference type="Pfam" id="PF02737">
    <property type="entry name" value="3HCDH_N"/>
    <property type="match status" value="1"/>
</dbReference>
<dbReference type="InterPro" id="IPR019888">
    <property type="entry name" value="Tscrpt_reg_AsnC-like"/>
</dbReference>
<dbReference type="InterPro" id="IPR011008">
    <property type="entry name" value="Dimeric_a/b-barrel"/>
</dbReference>
<dbReference type="EMBL" id="JAYGHT010000151">
    <property type="protein sequence ID" value="MEA5522219.1"/>
    <property type="molecule type" value="Genomic_DNA"/>
</dbReference>
<dbReference type="InterPro" id="IPR006176">
    <property type="entry name" value="3-OHacyl-CoA_DH_NAD-bd"/>
</dbReference>
<evidence type="ECO:0000256" key="3">
    <source>
        <dbReference type="ARBA" id="ARBA00023002"/>
    </source>
</evidence>
<proteinExistence type="inferred from homology"/>
<dbReference type="InterPro" id="IPR006180">
    <property type="entry name" value="3-OHacyl-CoA_DH_CS"/>
</dbReference>
<dbReference type="SMART" id="SM00344">
    <property type="entry name" value="HTH_ASNC"/>
    <property type="match status" value="1"/>
</dbReference>
<evidence type="ECO:0000256" key="2">
    <source>
        <dbReference type="ARBA" id="ARBA00009463"/>
    </source>
</evidence>
<evidence type="ECO:0000259" key="6">
    <source>
        <dbReference type="Pfam" id="PF02737"/>
    </source>
</evidence>
<organism evidence="7 8">
    <name type="scientific">Limnoraphis robusta CCNP1315</name>
    <dbReference type="NCBI Taxonomy" id="3110306"/>
    <lineage>
        <taxon>Bacteria</taxon>
        <taxon>Bacillati</taxon>
        <taxon>Cyanobacteriota</taxon>
        <taxon>Cyanophyceae</taxon>
        <taxon>Oscillatoriophycideae</taxon>
        <taxon>Oscillatoriales</taxon>
        <taxon>Sirenicapillariaceae</taxon>
        <taxon>Limnoraphis</taxon>
    </lineage>
</organism>
<keyword evidence="3 7" id="KW-0560">Oxidoreductase</keyword>
<evidence type="ECO:0000259" key="5">
    <source>
        <dbReference type="Pfam" id="PF01037"/>
    </source>
</evidence>
<sequence length="399" mass="43483">MRAAIVGTGLIGRGWAAAFARAGWDVRLWDREPGAAETARLAVGLSLADMAEAGLMAGAEEAAARVVVAGSLEAALAGADYVQESVPEHPDTKRAVFELIDAAAPEGVPIGSSSSTIAGSLFLSDIPGRARCIVAHPANPPHLMPVVELVPSPWHEEAFVARACTLLESIGQVPVVVRREIEGFVMNRLQTAVVNEAIALVAGGVIEPADLDKVMKHSLGLRWAFMGPFETMDLNAPNGFQDYAARYGRYYQAMGRSLGVAEPWPSEALERIEESRREETPREAVTERMRKLYKSGVIEHYTVRFNREMLGLKLLAFVQVWLEHAGASKAKEYLISLPQVLECHHIAGDYDLLLKVLVKDTSDLEELLSNRIKGSLAVTRTSTTIVMSTYKEDINIRSK</sequence>
<evidence type="ECO:0000259" key="4">
    <source>
        <dbReference type="Pfam" id="PF00725"/>
    </source>
</evidence>
<evidence type="ECO:0000313" key="8">
    <source>
        <dbReference type="Proteomes" id="UP001301728"/>
    </source>
</evidence>
<dbReference type="Gene3D" id="3.30.70.920">
    <property type="match status" value="1"/>
</dbReference>
<dbReference type="InterPro" id="IPR019887">
    <property type="entry name" value="Tscrpt_reg_AsnC/Lrp_C"/>
</dbReference>
<comment type="caution">
    <text evidence="7">The sequence shown here is derived from an EMBL/GenBank/DDBJ whole genome shotgun (WGS) entry which is preliminary data.</text>
</comment>
<dbReference type="PANTHER" id="PTHR48075:SF1">
    <property type="entry name" value="LAMBDA-CRYSTALLIN HOMOLOG"/>
    <property type="match status" value="1"/>
</dbReference>
<accession>A0ABU5U4V9</accession>
<gene>
    <name evidence="7" type="ORF">VB854_25085</name>
</gene>
<dbReference type="PROSITE" id="PS00067">
    <property type="entry name" value="3HCDH"/>
    <property type="match status" value="1"/>
</dbReference>
<protein>
    <submittedName>
        <fullName evidence="7">3-hydroxyacyl-CoA dehydrogenase</fullName>
        <ecNumber evidence="7">1.1.1.35</ecNumber>
    </submittedName>
</protein>
<dbReference type="SUPFAM" id="SSF48179">
    <property type="entry name" value="6-phosphogluconate dehydrogenase C-terminal domain-like"/>
    <property type="match status" value="1"/>
</dbReference>
<dbReference type="InterPro" id="IPR036291">
    <property type="entry name" value="NAD(P)-bd_dom_sf"/>
</dbReference>
<reference evidence="7 8" key="1">
    <citation type="submission" date="2023-12" db="EMBL/GenBank/DDBJ databases">
        <title>Baltic Sea Cyanobacteria.</title>
        <authorList>
            <person name="Delbaje E."/>
            <person name="Fewer D.P."/>
            <person name="Shishido T.K."/>
        </authorList>
    </citation>
    <scope>NUCLEOTIDE SEQUENCE [LARGE SCALE GENOMIC DNA]</scope>
    <source>
        <strain evidence="7 8">CCNP 1315</strain>
    </source>
</reference>
<dbReference type="EC" id="1.1.1.35" evidence="7"/>
<dbReference type="SUPFAM" id="SSF51735">
    <property type="entry name" value="NAD(P)-binding Rossmann-fold domains"/>
    <property type="match status" value="1"/>
</dbReference>
<dbReference type="InterPro" id="IPR006108">
    <property type="entry name" value="3HC_DH_C"/>
</dbReference>
<evidence type="ECO:0000313" key="7">
    <source>
        <dbReference type="EMBL" id="MEA5522219.1"/>
    </source>
</evidence>
<feature type="domain" description="3-hydroxyacyl-CoA dehydrogenase C-terminal" evidence="4">
    <location>
        <begin position="183"/>
        <end position="249"/>
    </location>
</feature>
<dbReference type="InterPro" id="IPR013328">
    <property type="entry name" value="6PGD_dom2"/>
</dbReference>
<feature type="domain" description="Transcription regulator AsnC/Lrp ligand binding" evidence="5">
    <location>
        <begin position="327"/>
        <end position="389"/>
    </location>
</feature>
<dbReference type="Gene3D" id="1.10.1040.10">
    <property type="entry name" value="N-(1-d-carboxylethyl)-l-norvaline Dehydrogenase, domain 2"/>
    <property type="match status" value="1"/>
</dbReference>
<dbReference type="InterPro" id="IPR008927">
    <property type="entry name" value="6-PGluconate_DH-like_C_sf"/>
</dbReference>
<dbReference type="NCBIfam" id="NF004783">
    <property type="entry name" value="PRK06129.1"/>
    <property type="match status" value="1"/>
</dbReference>
<dbReference type="Pfam" id="PF00725">
    <property type="entry name" value="3HCDH"/>
    <property type="match status" value="1"/>
</dbReference>
<comment type="similarity">
    <text evidence="2">Belongs to the 3-hydroxyacyl-CoA dehydrogenase family.</text>
</comment>
<dbReference type="GO" id="GO:0003857">
    <property type="term" value="F:(3S)-3-hydroxyacyl-CoA dehydrogenase (NAD+) activity"/>
    <property type="evidence" value="ECO:0007669"/>
    <property type="project" value="UniProtKB-EC"/>
</dbReference>
<name>A0ABU5U4V9_9CYAN</name>
<dbReference type="PANTHER" id="PTHR48075">
    <property type="entry name" value="3-HYDROXYACYL-COA DEHYDROGENASE FAMILY PROTEIN"/>
    <property type="match status" value="1"/>
</dbReference>
<keyword evidence="8" id="KW-1185">Reference proteome</keyword>
<dbReference type="Gene3D" id="3.40.50.720">
    <property type="entry name" value="NAD(P)-binding Rossmann-like Domain"/>
    <property type="match status" value="1"/>
</dbReference>
<comment type="pathway">
    <text evidence="1">Lipid metabolism; butanoate metabolism.</text>
</comment>